<dbReference type="Gene3D" id="1.10.357.10">
    <property type="entry name" value="Tetracycline Repressor, domain 2"/>
    <property type="match status" value="1"/>
</dbReference>
<evidence type="ECO:0000259" key="3">
    <source>
        <dbReference type="PROSITE" id="PS50977"/>
    </source>
</evidence>
<name>A0A2S9QQX6_9MICO</name>
<organism evidence="4 5">
    <name type="scientific">Leucobacter massiliensis</name>
    <dbReference type="NCBI Taxonomy" id="1686285"/>
    <lineage>
        <taxon>Bacteria</taxon>
        <taxon>Bacillati</taxon>
        <taxon>Actinomycetota</taxon>
        <taxon>Actinomycetes</taxon>
        <taxon>Micrococcales</taxon>
        <taxon>Microbacteriaceae</taxon>
        <taxon>Leucobacter</taxon>
    </lineage>
</organism>
<dbReference type="GO" id="GO:0003700">
    <property type="term" value="F:DNA-binding transcription factor activity"/>
    <property type="evidence" value="ECO:0007669"/>
    <property type="project" value="TreeGrafter"/>
</dbReference>
<dbReference type="RefSeq" id="WP_105804303.1">
    <property type="nucleotide sequence ID" value="NZ_MWZD01000013.1"/>
</dbReference>
<evidence type="ECO:0000313" key="4">
    <source>
        <dbReference type="EMBL" id="PRI11991.1"/>
    </source>
</evidence>
<dbReference type="PANTHER" id="PTHR30055">
    <property type="entry name" value="HTH-TYPE TRANSCRIPTIONAL REGULATOR RUTR"/>
    <property type="match status" value="1"/>
</dbReference>
<dbReference type="InterPro" id="IPR001647">
    <property type="entry name" value="HTH_TetR"/>
</dbReference>
<proteinExistence type="predicted"/>
<reference evidence="4 5" key="1">
    <citation type="journal article" date="2017" name="New Microbes New Infect">
        <title>Genome sequence of 'Leucobacter massiliensis' sp. nov. isolated from human pharynx after travel to the 2014 Hajj.</title>
        <authorList>
            <person name="Leangapichart T."/>
            <person name="Gautret P."/>
            <person name="Nguyen T.T."/>
            <person name="Armstrong N."/>
            <person name="Rolain J.M."/>
        </authorList>
    </citation>
    <scope>NUCLEOTIDE SEQUENCE [LARGE SCALE GENOMIC DNA]</scope>
    <source>
        <strain evidence="4 5">122RC15</strain>
    </source>
</reference>
<dbReference type="InterPro" id="IPR009057">
    <property type="entry name" value="Homeodomain-like_sf"/>
</dbReference>
<accession>A0A2S9QQX6</accession>
<dbReference type="OrthoDB" id="4990990at2"/>
<feature type="domain" description="HTH tetR-type" evidence="3">
    <location>
        <begin position="11"/>
        <end position="71"/>
    </location>
</feature>
<keyword evidence="1 2" id="KW-0238">DNA-binding</keyword>
<evidence type="ECO:0000256" key="2">
    <source>
        <dbReference type="PROSITE-ProRule" id="PRU00335"/>
    </source>
</evidence>
<dbReference type="SUPFAM" id="SSF46689">
    <property type="entry name" value="Homeodomain-like"/>
    <property type="match status" value="1"/>
</dbReference>
<evidence type="ECO:0000256" key="1">
    <source>
        <dbReference type="ARBA" id="ARBA00023125"/>
    </source>
</evidence>
<keyword evidence="5" id="KW-1185">Reference proteome</keyword>
<dbReference type="GO" id="GO:0000976">
    <property type="term" value="F:transcription cis-regulatory region binding"/>
    <property type="evidence" value="ECO:0007669"/>
    <property type="project" value="TreeGrafter"/>
</dbReference>
<dbReference type="EMBL" id="MWZD01000013">
    <property type="protein sequence ID" value="PRI11991.1"/>
    <property type="molecule type" value="Genomic_DNA"/>
</dbReference>
<protein>
    <recommendedName>
        <fullName evidence="3">HTH tetR-type domain-containing protein</fullName>
    </recommendedName>
</protein>
<dbReference type="Proteomes" id="UP000238650">
    <property type="component" value="Unassembled WGS sequence"/>
</dbReference>
<dbReference type="PROSITE" id="PS50977">
    <property type="entry name" value="HTH_TETR_2"/>
    <property type="match status" value="1"/>
</dbReference>
<gene>
    <name evidence="4" type="ORF">B4915_02675</name>
</gene>
<dbReference type="AlphaFoldDB" id="A0A2S9QQX6"/>
<sequence>MTDRRARRRPGENRRHLMEAGLIEFGLFGFHGASTKAIAERAGVPQPHVYANFSTKQELFLACVDGALAQLVDAGHAPSFRPDAQQARLVVQAVASSRDPDMGDRLRTMLSAVERELGSESFAAVLLAGMAALRAADSHAG</sequence>
<evidence type="ECO:0000313" key="5">
    <source>
        <dbReference type="Proteomes" id="UP000238650"/>
    </source>
</evidence>
<dbReference type="InterPro" id="IPR050109">
    <property type="entry name" value="HTH-type_TetR-like_transc_reg"/>
</dbReference>
<dbReference type="Pfam" id="PF00440">
    <property type="entry name" value="TetR_N"/>
    <property type="match status" value="1"/>
</dbReference>
<feature type="DNA-binding region" description="H-T-H motif" evidence="2">
    <location>
        <begin position="34"/>
        <end position="53"/>
    </location>
</feature>
<dbReference type="PANTHER" id="PTHR30055:SF226">
    <property type="entry name" value="HTH-TYPE TRANSCRIPTIONAL REGULATOR PKSA"/>
    <property type="match status" value="1"/>
</dbReference>
<comment type="caution">
    <text evidence="4">The sequence shown here is derived from an EMBL/GenBank/DDBJ whole genome shotgun (WGS) entry which is preliminary data.</text>
</comment>